<dbReference type="RefSeq" id="WP_008584357.1">
    <property type="nucleotide sequence ID" value="NZ_CP007035.1"/>
</dbReference>
<dbReference type="PANTHER" id="PTHR43520:SF5">
    <property type="entry name" value="CATION-TRANSPORTING P-TYPE ATPASE-RELATED"/>
    <property type="match status" value="1"/>
</dbReference>
<feature type="transmembrane region" description="Helical" evidence="13">
    <location>
        <begin position="770"/>
        <end position="791"/>
    </location>
</feature>
<evidence type="ECO:0000256" key="12">
    <source>
        <dbReference type="ARBA" id="ARBA00023136"/>
    </source>
</evidence>
<dbReference type="Pfam" id="PF00702">
    <property type="entry name" value="Hydrolase"/>
    <property type="match status" value="1"/>
</dbReference>
<comment type="similarity">
    <text evidence="2">Belongs to the cation transport ATPase (P-type) (TC 3.A.3) family. Type IB subfamily.</text>
</comment>
<dbReference type="InterPro" id="IPR008250">
    <property type="entry name" value="ATPase_P-typ_transduc_dom_A_sf"/>
</dbReference>
<keyword evidence="4" id="KW-1003">Cell membrane</keyword>
<evidence type="ECO:0000256" key="2">
    <source>
        <dbReference type="ARBA" id="ARBA00006024"/>
    </source>
</evidence>
<feature type="transmembrane region" description="Helical" evidence="13">
    <location>
        <begin position="423"/>
        <end position="443"/>
    </location>
</feature>
<dbReference type="SUPFAM" id="SSF56784">
    <property type="entry name" value="HAD-like"/>
    <property type="match status" value="1"/>
</dbReference>
<sequence length="804" mass="89826">MIEKEVHTKIYCHHCGDLCPDEGIQAEGNFFCCNGCRMVFEVLSEKDLCAYYDLNQYPGKPQGRLPRKDRFAFLEKEEIINSLVSFSDEQQTHATFSIPYMHCSSCLWLLENIGKMQPGILTSRVNFSEKTVFIIFDNKKCSLRNVVETLTMIGYEPCLDLNTHPKDKPRPIKNKRTLAISVAGFCFANLMMLSLPEYFSLGGYLEERIGHVFRYISLLLVLPVFFYSAREFFINAWAGLRTARLNIDFSIALALLLTFSRSCYNLFFLDGATYFDSLSGIVFFMLIGRWAQEKTQRSLVFNRDYSSFFPISVNLIKGERIMPTPISALKKNDIIEVYDQEIIPADSLLLQGKAMVDYSFVTGETLAKPVEQGAVLYAGGRQIGERLELMVLKPSNQGYLANLWNKEAPDKEKKQHERLHKTSNYFTLAVLLLTAGSALYWFLNGNAGAGWRVLTTTLIVACPCALLLAATFTNGHVLRMYKKAGLYLKNASVIRSLADINHIILDKTGTITNSNGFTVMYQGRPLTDEECCWAASLLKHATHPLSRAVAAYLGTRNSTPVKHFKNQPGKGIEGWIAERHLKIGSRSFVLGKPDTEAMNATRVFLKIDGATIGFFELQNSYRGDMASFLKRLQQKGTVSILSGDNNAELTRLQELLGADADIRFYQSPDDKYEAVCFLQQRNQKKVLMVGDGLNDAGALQQSDVGIAVSESAKTFTPASDAILDGAAVTQLDQILYLAKKSGNVVRVAFLVSIVYNIVGLYFALQGQLSPVVAALLMPLSSVSIILLTLFLSEWYGRKLKPVNA</sequence>
<keyword evidence="10 13" id="KW-1133">Transmembrane helix</keyword>
<protein>
    <submittedName>
        <fullName evidence="16">ATPase</fullName>
    </submittedName>
</protein>
<evidence type="ECO:0000259" key="15">
    <source>
        <dbReference type="Pfam" id="PF12156"/>
    </source>
</evidence>
<dbReference type="OrthoDB" id="614385at2"/>
<comment type="subcellular location">
    <subcellularLocation>
        <location evidence="1">Cell membrane</location>
        <topology evidence="1">Multi-pass membrane protein</topology>
    </subcellularLocation>
</comment>
<dbReference type="InterPro" id="IPR023214">
    <property type="entry name" value="HAD_sf"/>
</dbReference>
<keyword evidence="6 13" id="KW-0812">Transmembrane</keyword>
<keyword evidence="11" id="KW-0406">Ion transport</keyword>
<keyword evidence="3" id="KW-0813">Transport</keyword>
<organism evidence="16 17">
    <name type="scientific">Niabella soli DSM 19437</name>
    <dbReference type="NCBI Taxonomy" id="929713"/>
    <lineage>
        <taxon>Bacteria</taxon>
        <taxon>Pseudomonadati</taxon>
        <taxon>Bacteroidota</taxon>
        <taxon>Chitinophagia</taxon>
        <taxon>Chitinophagales</taxon>
        <taxon>Chitinophagaceae</taxon>
        <taxon>Niabella</taxon>
    </lineage>
</organism>
<dbReference type="SUPFAM" id="SSF81653">
    <property type="entry name" value="Calcium ATPase, transduction domain A"/>
    <property type="match status" value="1"/>
</dbReference>
<evidence type="ECO:0000256" key="3">
    <source>
        <dbReference type="ARBA" id="ARBA00022448"/>
    </source>
</evidence>
<feature type="transmembrane region" description="Helical" evidence="13">
    <location>
        <begin position="273"/>
        <end position="291"/>
    </location>
</feature>
<dbReference type="Gene3D" id="3.40.50.1000">
    <property type="entry name" value="HAD superfamily/HAD-like"/>
    <property type="match status" value="1"/>
</dbReference>
<dbReference type="Pfam" id="PF00122">
    <property type="entry name" value="E1-E2_ATPase"/>
    <property type="match status" value="1"/>
</dbReference>
<keyword evidence="9" id="KW-1278">Translocase</keyword>
<evidence type="ECO:0000313" key="16">
    <source>
        <dbReference type="EMBL" id="AHF15298.1"/>
    </source>
</evidence>
<dbReference type="CDD" id="cd00371">
    <property type="entry name" value="HMA"/>
    <property type="match status" value="1"/>
</dbReference>
<gene>
    <name evidence="16" type="ORF">NIASO_09305</name>
</gene>
<dbReference type="GO" id="GO:0016887">
    <property type="term" value="F:ATP hydrolysis activity"/>
    <property type="evidence" value="ECO:0007669"/>
    <property type="project" value="InterPro"/>
</dbReference>
<evidence type="ECO:0000256" key="9">
    <source>
        <dbReference type="ARBA" id="ARBA00022967"/>
    </source>
</evidence>
<feature type="domain" description="Putative metal-binding" evidence="15">
    <location>
        <begin position="12"/>
        <end position="86"/>
    </location>
</feature>
<name>W0F0F1_9BACT</name>
<evidence type="ECO:0000256" key="6">
    <source>
        <dbReference type="ARBA" id="ARBA00022692"/>
    </source>
</evidence>
<evidence type="ECO:0000256" key="10">
    <source>
        <dbReference type="ARBA" id="ARBA00022989"/>
    </source>
</evidence>
<dbReference type="InterPro" id="IPR001757">
    <property type="entry name" value="P_typ_ATPase"/>
</dbReference>
<feature type="transmembrane region" description="Helical" evidence="13">
    <location>
        <begin position="178"/>
        <end position="195"/>
    </location>
</feature>
<evidence type="ECO:0000256" key="1">
    <source>
        <dbReference type="ARBA" id="ARBA00004651"/>
    </source>
</evidence>
<keyword evidence="7" id="KW-0479">Metal-binding</keyword>
<dbReference type="PROSITE" id="PS00154">
    <property type="entry name" value="ATPASE_E1_E2"/>
    <property type="match status" value="1"/>
</dbReference>
<dbReference type="InterPro" id="IPR006121">
    <property type="entry name" value="HMA_dom"/>
</dbReference>
<evidence type="ECO:0000256" key="4">
    <source>
        <dbReference type="ARBA" id="ARBA00022475"/>
    </source>
</evidence>
<dbReference type="InterPro" id="IPR023299">
    <property type="entry name" value="ATPase_P-typ_cyto_dom_N"/>
</dbReference>
<keyword evidence="12 13" id="KW-0472">Membrane</keyword>
<evidence type="ECO:0000313" key="17">
    <source>
        <dbReference type="Proteomes" id="UP000003586"/>
    </source>
</evidence>
<dbReference type="AlphaFoldDB" id="W0F0F1"/>
<dbReference type="GO" id="GO:0005886">
    <property type="term" value="C:plasma membrane"/>
    <property type="evidence" value="ECO:0007669"/>
    <property type="project" value="UniProtKB-SubCell"/>
</dbReference>
<feature type="transmembrane region" description="Helical" evidence="13">
    <location>
        <begin position="245"/>
        <end position="267"/>
    </location>
</feature>
<reference evidence="16 17" key="1">
    <citation type="submission" date="2013-12" db="EMBL/GenBank/DDBJ databases">
        <authorList>
            <consortium name="DOE Joint Genome Institute"/>
            <person name="Eisen J."/>
            <person name="Huntemann M."/>
            <person name="Han J."/>
            <person name="Chen A."/>
            <person name="Kyrpides N."/>
            <person name="Mavromatis K."/>
            <person name="Markowitz V."/>
            <person name="Palaniappan K."/>
            <person name="Ivanova N."/>
            <person name="Schaumberg A."/>
            <person name="Pati A."/>
            <person name="Liolios K."/>
            <person name="Nordberg H.P."/>
            <person name="Cantor M.N."/>
            <person name="Hua S.X."/>
            <person name="Woyke T."/>
        </authorList>
    </citation>
    <scope>NUCLEOTIDE SEQUENCE [LARGE SCALE GENOMIC DNA]</scope>
    <source>
        <strain evidence="17">DSM 19437</strain>
    </source>
</reference>
<feature type="transmembrane region" description="Helical" evidence="13">
    <location>
        <begin position="215"/>
        <end position="233"/>
    </location>
</feature>
<keyword evidence="8" id="KW-0460">Magnesium</keyword>
<evidence type="ECO:0000256" key="13">
    <source>
        <dbReference type="SAM" id="Phobius"/>
    </source>
</evidence>
<dbReference type="Pfam" id="PF12156">
    <property type="entry name" value="ATPase-cat_bd"/>
    <property type="match status" value="1"/>
</dbReference>
<dbReference type="HOGENOM" id="CLU_001771_0_3_10"/>
<dbReference type="GO" id="GO:0043682">
    <property type="term" value="F:P-type divalent copper transporter activity"/>
    <property type="evidence" value="ECO:0007669"/>
    <property type="project" value="TreeGrafter"/>
</dbReference>
<dbReference type="GO" id="GO:0005524">
    <property type="term" value="F:ATP binding"/>
    <property type="evidence" value="ECO:0007669"/>
    <property type="project" value="InterPro"/>
</dbReference>
<dbReference type="Gene3D" id="3.40.1110.10">
    <property type="entry name" value="Calcium-transporting ATPase, cytoplasmic domain N"/>
    <property type="match status" value="1"/>
</dbReference>
<feature type="transmembrane region" description="Helical" evidence="13">
    <location>
        <begin position="744"/>
        <end position="764"/>
    </location>
</feature>
<dbReference type="EMBL" id="CP007035">
    <property type="protein sequence ID" value="AHF15298.1"/>
    <property type="molecule type" value="Genomic_DNA"/>
</dbReference>
<dbReference type="InterPro" id="IPR059000">
    <property type="entry name" value="ATPase_P-type_domA"/>
</dbReference>
<feature type="domain" description="P-type ATPase A" evidence="14">
    <location>
        <begin position="310"/>
        <end position="403"/>
    </location>
</feature>
<dbReference type="InterPro" id="IPR036163">
    <property type="entry name" value="HMA_dom_sf"/>
</dbReference>
<evidence type="ECO:0000256" key="5">
    <source>
        <dbReference type="ARBA" id="ARBA00022553"/>
    </source>
</evidence>
<keyword evidence="5" id="KW-0597">Phosphoprotein</keyword>
<evidence type="ECO:0000259" key="14">
    <source>
        <dbReference type="Pfam" id="PF00122"/>
    </source>
</evidence>
<dbReference type="GO" id="GO:0005507">
    <property type="term" value="F:copper ion binding"/>
    <property type="evidence" value="ECO:0007669"/>
    <property type="project" value="TreeGrafter"/>
</dbReference>
<accession>W0F0F1</accession>
<keyword evidence="17" id="KW-1185">Reference proteome</keyword>
<dbReference type="InterPro" id="IPR036412">
    <property type="entry name" value="HAD-like_sf"/>
</dbReference>
<dbReference type="eggNOG" id="COG2217">
    <property type="taxonomic scope" value="Bacteria"/>
</dbReference>
<dbReference type="InterPro" id="IPR021993">
    <property type="entry name" value="ATPase-cat-bd"/>
</dbReference>
<dbReference type="Proteomes" id="UP000003586">
    <property type="component" value="Chromosome"/>
</dbReference>
<dbReference type="GO" id="GO:0055070">
    <property type="term" value="P:copper ion homeostasis"/>
    <property type="evidence" value="ECO:0007669"/>
    <property type="project" value="TreeGrafter"/>
</dbReference>
<proteinExistence type="inferred from homology"/>
<feature type="transmembrane region" description="Helical" evidence="13">
    <location>
        <begin position="449"/>
        <end position="473"/>
    </location>
</feature>
<evidence type="ECO:0000256" key="7">
    <source>
        <dbReference type="ARBA" id="ARBA00022723"/>
    </source>
</evidence>
<dbReference type="SUPFAM" id="SSF55008">
    <property type="entry name" value="HMA, heavy metal-associated domain"/>
    <property type="match status" value="1"/>
</dbReference>
<dbReference type="Gene3D" id="3.30.70.100">
    <property type="match status" value="1"/>
</dbReference>
<evidence type="ECO:0000256" key="11">
    <source>
        <dbReference type="ARBA" id="ARBA00023065"/>
    </source>
</evidence>
<dbReference type="KEGG" id="nso:NIASO_09305"/>
<dbReference type="Gene3D" id="2.70.150.10">
    <property type="entry name" value="Calcium-transporting ATPase, cytoplasmic transduction domain A"/>
    <property type="match status" value="1"/>
</dbReference>
<dbReference type="PANTHER" id="PTHR43520">
    <property type="entry name" value="ATP7, ISOFORM B"/>
    <property type="match status" value="1"/>
</dbReference>
<dbReference type="InterPro" id="IPR018303">
    <property type="entry name" value="ATPase_P-typ_P_site"/>
</dbReference>
<dbReference type="PRINTS" id="PR00119">
    <property type="entry name" value="CATATPASE"/>
</dbReference>
<evidence type="ECO:0000256" key="8">
    <source>
        <dbReference type="ARBA" id="ARBA00022842"/>
    </source>
</evidence>
<dbReference type="STRING" id="929713.NIASO_09305"/>
<dbReference type="NCBIfam" id="TIGR01494">
    <property type="entry name" value="ATPase_P-type"/>
    <property type="match status" value="1"/>
</dbReference>